<evidence type="ECO:0000256" key="12">
    <source>
        <dbReference type="SAM" id="Phobius"/>
    </source>
</evidence>
<dbReference type="SUPFAM" id="SSF81321">
    <property type="entry name" value="Family A G protein-coupled receptor-like"/>
    <property type="match status" value="1"/>
</dbReference>
<dbReference type="FunFam" id="1.20.1070.10:FF:000384">
    <property type="entry name" value="Prostaglandin E receptor 1a (subtype EP1)"/>
    <property type="match status" value="1"/>
</dbReference>
<feature type="transmembrane region" description="Helical" evidence="12">
    <location>
        <begin position="132"/>
        <end position="156"/>
    </location>
</feature>
<reference evidence="15" key="2">
    <citation type="submission" date="2019-02" db="EMBL/GenBank/DDBJ databases">
        <title>Opniocepnalus argus Var Kimnra genome.</title>
        <authorList>
            <person name="Zhou C."/>
            <person name="Xiao S."/>
        </authorList>
    </citation>
    <scope>NUCLEOTIDE SEQUENCE [LARGE SCALE GENOMIC DNA]</scope>
</reference>
<dbReference type="AlphaFoldDB" id="A0A6G1PAC8"/>
<feature type="domain" description="G-protein coupled receptors family 1 profile" evidence="13">
    <location>
        <begin position="63"/>
        <end position="333"/>
    </location>
</feature>
<dbReference type="InterPro" id="IPR000276">
    <property type="entry name" value="GPCR_Rhodpsn"/>
</dbReference>
<dbReference type="GO" id="GO:0005886">
    <property type="term" value="C:plasma membrane"/>
    <property type="evidence" value="ECO:0007669"/>
    <property type="project" value="UniProtKB-SubCell"/>
</dbReference>
<dbReference type="GO" id="GO:0007204">
    <property type="term" value="P:positive regulation of cytosolic calcium ion concentration"/>
    <property type="evidence" value="ECO:0007669"/>
    <property type="project" value="TreeGrafter"/>
</dbReference>
<dbReference type="Pfam" id="PF00001">
    <property type="entry name" value="7tm_1"/>
    <property type="match status" value="1"/>
</dbReference>
<dbReference type="Proteomes" id="UP000503349">
    <property type="component" value="Chromosome 3"/>
</dbReference>
<feature type="transmembrane region" description="Helical" evidence="12">
    <location>
        <begin position="86"/>
        <end position="112"/>
    </location>
</feature>
<dbReference type="GO" id="GO:0007189">
    <property type="term" value="P:adenylate cyclase-activating G protein-coupled receptor signaling pathway"/>
    <property type="evidence" value="ECO:0007669"/>
    <property type="project" value="TreeGrafter"/>
</dbReference>
<feature type="transmembrane region" description="Helical" evidence="12">
    <location>
        <begin position="220"/>
        <end position="250"/>
    </location>
</feature>
<keyword evidence="8 14" id="KW-0675">Receptor</keyword>
<gene>
    <name evidence="14" type="ORF">EXN66_Car002923</name>
</gene>
<proteinExistence type="predicted"/>
<dbReference type="PRINTS" id="PR00429">
    <property type="entry name" value="THROMBOXANER"/>
</dbReference>
<keyword evidence="6" id="KW-0297">G-protein coupled receptor</keyword>
<dbReference type="PANTHER" id="PTHR11866">
    <property type="entry name" value="G-PROTEIN COUPLED RECEPTOR FAMILY 1 MEMBER"/>
    <property type="match status" value="1"/>
</dbReference>
<dbReference type="Gene3D" id="1.20.1070.10">
    <property type="entry name" value="Rhodopsin 7-helix transmembrane proteins"/>
    <property type="match status" value="1"/>
</dbReference>
<keyword evidence="9" id="KW-0325">Glycoprotein</keyword>
<dbReference type="OrthoDB" id="5959154at2759"/>
<evidence type="ECO:0000256" key="6">
    <source>
        <dbReference type="ARBA" id="ARBA00023040"/>
    </source>
</evidence>
<feature type="transmembrane region" description="Helical" evidence="12">
    <location>
        <begin position="177"/>
        <end position="200"/>
    </location>
</feature>
<keyword evidence="7 12" id="KW-0472">Membrane</keyword>
<evidence type="ECO:0000256" key="3">
    <source>
        <dbReference type="ARBA" id="ARBA00022475"/>
    </source>
</evidence>
<dbReference type="InterPro" id="IPR001105">
    <property type="entry name" value="Thbox_rcpt"/>
</dbReference>
<dbReference type="InterPro" id="IPR008365">
    <property type="entry name" value="Prostanoid_rcpt"/>
</dbReference>
<protein>
    <recommendedName>
        <fullName evidence="2">Thromboxane A2 receptor</fullName>
    </recommendedName>
    <alternativeName>
        <fullName evidence="11">Prostanoid TP receptor</fullName>
    </alternativeName>
</protein>
<evidence type="ECO:0000256" key="10">
    <source>
        <dbReference type="ARBA" id="ARBA00023224"/>
    </source>
</evidence>
<evidence type="ECO:0000256" key="5">
    <source>
        <dbReference type="ARBA" id="ARBA00022989"/>
    </source>
</evidence>
<dbReference type="GO" id="GO:0004960">
    <property type="term" value="F:thromboxane receptor activity"/>
    <property type="evidence" value="ECO:0007669"/>
    <property type="project" value="InterPro"/>
</dbReference>
<keyword evidence="15" id="KW-1185">Reference proteome</keyword>
<evidence type="ECO:0000256" key="2">
    <source>
        <dbReference type="ARBA" id="ARBA00017628"/>
    </source>
</evidence>
<evidence type="ECO:0000313" key="14">
    <source>
        <dbReference type="EMBL" id="KAF3687251.1"/>
    </source>
</evidence>
<dbReference type="PANTHER" id="PTHR11866:SF3">
    <property type="entry name" value="PROSTAGLANDIN E2 RECEPTOR EP1 SUBTYPE"/>
    <property type="match status" value="1"/>
</dbReference>
<reference evidence="14 15" key="1">
    <citation type="submission" date="2019-02" db="EMBL/GenBank/DDBJ databases">
        <title>Opniocepnalus argus genome.</title>
        <authorList>
            <person name="Zhou C."/>
            <person name="Xiao S."/>
        </authorList>
    </citation>
    <scope>NUCLEOTIDE SEQUENCE [LARGE SCALE GENOMIC DNA]</scope>
    <source>
        <strain evidence="14">OARG1902GOOAL</strain>
        <tissue evidence="14">Muscle</tissue>
    </source>
</reference>
<dbReference type="EMBL" id="CM015714">
    <property type="protein sequence ID" value="KAF3687251.1"/>
    <property type="molecule type" value="Genomic_DNA"/>
</dbReference>
<sequence>MLALSHYNSTSPLLPFSNNDSEGTLEARVAVAEVQQQGNLTFDLPPTSGAVVVILSMTLGIISNIVALFILVNAYSLQRRRSKASFLLFASSLVVTDFVGHVIPGALVLRLYLHGGVRPEAFNTSDGMCQFLGGSMVFFGLCPLFMGCAMAAERCLGVTKPLLHSSLVTKTRTKTCLFVIWLAALCVALLPCFQLGSYTYQDPGTWCFIKVLRDTEEVDVAFVVLFSGLGLTSLAVALVCNTISGLTLVVARLRRQPGSHHSAKSHDIEMVVQLVGIMVTSCICWSPLLIFGLMLAIRSYTGSIGDDLSSYKSLMVMGVRLATWNQILDPWVYILLRRTVLRKIYLIAKCQAGLRGNKLGRWEPTSFHSSEKKEVNQV</sequence>
<evidence type="ECO:0000256" key="8">
    <source>
        <dbReference type="ARBA" id="ARBA00023170"/>
    </source>
</evidence>
<name>A0A6G1PAC8_CHAAH</name>
<comment type="subcellular location">
    <subcellularLocation>
        <location evidence="1">Cell membrane</location>
        <topology evidence="1">Multi-pass membrane protein</topology>
    </subcellularLocation>
</comment>
<dbReference type="PRINTS" id="PR01788">
    <property type="entry name" value="PROSTANOIDR"/>
</dbReference>
<evidence type="ECO:0000256" key="9">
    <source>
        <dbReference type="ARBA" id="ARBA00023180"/>
    </source>
</evidence>
<dbReference type="PROSITE" id="PS00237">
    <property type="entry name" value="G_PROTEIN_RECEP_F1_1"/>
    <property type="match status" value="1"/>
</dbReference>
<accession>A0A6G1PAC8</accession>
<evidence type="ECO:0000256" key="1">
    <source>
        <dbReference type="ARBA" id="ARBA00004651"/>
    </source>
</evidence>
<feature type="transmembrane region" description="Helical" evidence="12">
    <location>
        <begin position="271"/>
        <end position="297"/>
    </location>
</feature>
<evidence type="ECO:0000256" key="7">
    <source>
        <dbReference type="ARBA" id="ARBA00023136"/>
    </source>
</evidence>
<keyword evidence="10" id="KW-0807">Transducer</keyword>
<keyword evidence="4 12" id="KW-0812">Transmembrane</keyword>
<evidence type="ECO:0000313" key="15">
    <source>
        <dbReference type="Proteomes" id="UP000503349"/>
    </source>
</evidence>
<feature type="transmembrane region" description="Helical" evidence="12">
    <location>
        <begin position="50"/>
        <end position="74"/>
    </location>
</feature>
<dbReference type="InterPro" id="IPR017452">
    <property type="entry name" value="GPCR_Rhodpsn_7TM"/>
</dbReference>
<evidence type="ECO:0000259" key="13">
    <source>
        <dbReference type="PROSITE" id="PS50262"/>
    </source>
</evidence>
<evidence type="ECO:0000256" key="11">
    <source>
        <dbReference type="ARBA" id="ARBA00029815"/>
    </source>
</evidence>
<dbReference type="PROSITE" id="PS50262">
    <property type="entry name" value="G_PROTEIN_RECEP_F1_2"/>
    <property type="match status" value="1"/>
</dbReference>
<feature type="transmembrane region" description="Helical" evidence="12">
    <location>
        <begin position="317"/>
        <end position="336"/>
    </location>
</feature>
<dbReference type="GO" id="GO:0004957">
    <property type="term" value="F:prostaglandin E receptor activity"/>
    <property type="evidence" value="ECO:0007669"/>
    <property type="project" value="TreeGrafter"/>
</dbReference>
<organism evidence="14 15">
    <name type="scientific">Channa argus</name>
    <name type="common">Northern snakehead</name>
    <name type="synonym">Ophicephalus argus</name>
    <dbReference type="NCBI Taxonomy" id="215402"/>
    <lineage>
        <taxon>Eukaryota</taxon>
        <taxon>Metazoa</taxon>
        <taxon>Chordata</taxon>
        <taxon>Craniata</taxon>
        <taxon>Vertebrata</taxon>
        <taxon>Euteleostomi</taxon>
        <taxon>Actinopterygii</taxon>
        <taxon>Neopterygii</taxon>
        <taxon>Teleostei</taxon>
        <taxon>Neoteleostei</taxon>
        <taxon>Acanthomorphata</taxon>
        <taxon>Anabantaria</taxon>
        <taxon>Anabantiformes</taxon>
        <taxon>Channoidei</taxon>
        <taxon>Channidae</taxon>
        <taxon>Channa</taxon>
    </lineage>
</organism>
<dbReference type="CDD" id="cd15144">
    <property type="entry name" value="7tmA_PGE2_EP1"/>
    <property type="match status" value="1"/>
</dbReference>
<keyword evidence="5 12" id="KW-1133">Transmembrane helix</keyword>
<dbReference type="GO" id="GO:0006954">
    <property type="term" value="P:inflammatory response"/>
    <property type="evidence" value="ECO:0007669"/>
    <property type="project" value="TreeGrafter"/>
</dbReference>
<keyword evidence="3" id="KW-1003">Cell membrane</keyword>
<evidence type="ECO:0000256" key="4">
    <source>
        <dbReference type="ARBA" id="ARBA00022692"/>
    </source>
</evidence>